<evidence type="ECO:0000256" key="10">
    <source>
        <dbReference type="ARBA" id="ARBA00029362"/>
    </source>
</evidence>
<keyword evidence="4 11" id="KW-0963">Cytoplasm</keyword>
<evidence type="ECO:0000256" key="5">
    <source>
        <dbReference type="ARBA" id="ARBA00022670"/>
    </source>
</evidence>
<evidence type="ECO:0000259" key="12">
    <source>
        <dbReference type="Pfam" id="PF03416"/>
    </source>
</evidence>
<dbReference type="Pfam" id="PF03416">
    <property type="entry name" value="Peptidase_C54"/>
    <property type="match status" value="1"/>
</dbReference>
<keyword evidence="7" id="KW-0788">Thiol protease</keyword>
<evidence type="ECO:0000256" key="2">
    <source>
        <dbReference type="ARBA" id="ARBA00010958"/>
    </source>
</evidence>
<dbReference type="GO" id="GO:0005634">
    <property type="term" value="C:nucleus"/>
    <property type="evidence" value="ECO:0007669"/>
    <property type="project" value="UniProtKB-SubCell"/>
</dbReference>
<protein>
    <recommendedName>
        <fullName evidence="11">Cysteine protease</fullName>
        <ecNumber evidence="11">3.4.22.-</ecNumber>
    </recommendedName>
</protein>
<dbReference type="GO" id="GO:0000407">
    <property type="term" value="C:phagophore assembly site"/>
    <property type="evidence" value="ECO:0007669"/>
    <property type="project" value="UniProtKB-SubCell"/>
</dbReference>
<comment type="catalytic activity">
    <reaction evidence="10">
        <text>[protein]-C-terminal L-amino acid-glycyl-phosphatidylethanolamide + H2O = [protein]-C-terminal L-amino acid-glycine + a 1,2-diacyl-sn-glycero-3-phosphoethanolamine</text>
        <dbReference type="Rhea" id="RHEA:67548"/>
        <dbReference type="Rhea" id="RHEA-COMP:17323"/>
        <dbReference type="Rhea" id="RHEA-COMP:17324"/>
        <dbReference type="ChEBI" id="CHEBI:15377"/>
        <dbReference type="ChEBI" id="CHEBI:64612"/>
        <dbReference type="ChEBI" id="CHEBI:172940"/>
        <dbReference type="ChEBI" id="CHEBI:172941"/>
    </reaction>
    <physiologicalReaction direction="left-to-right" evidence="10">
        <dbReference type="Rhea" id="RHEA:67549"/>
    </physiologicalReaction>
</comment>
<evidence type="ECO:0000256" key="1">
    <source>
        <dbReference type="ARBA" id="ARBA00004329"/>
    </source>
</evidence>
<reference evidence="13" key="1">
    <citation type="submission" date="2023-03" db="EMBL/GenBank/DDBJ databases">
        <title>Massive genome expansion in bonnet fungi (Mycena s.s.) driven by repeated elements and novel gene families across ecological guilds.</title>
        <authorList>
            <consortium name="Lawrence Berkeley National Laboratory"/>
            <person name="Harder C.B."/>
            <person name="Miyauchi S."/>
            <person name="Viragh M."/>
            <person name="Kuo A."/>
            <person name="Thoen E."/>
            <person name="Andreopoulos B."/>
            <person name="Lu D."/>
            <person name="Skrede I."/>
            <person name="Drula E."/>
            <person name="Henrissat B."/>
            <person name="Morin E."/>
            <person name="Kohler A."/>
            <person name="Barry K."/>
            <person name="LaButti K."/>
            <person name="Morin E."/>
            <person name="Salamov A."/>
            <person name="Lipzen A."/>
            <person name="Mereny Z."/>
            <person name="Hegedus B."/>
            <person name="Baldrian P."/>
            <person name="Stursova M."/>
            <person name="Weitz H."/>
            <person name="Taylor A."/>
            <person name="Grigoriev I.V."/>
            <person name="Nagy L.G."/>
            <person name="Martin F."/>
            <person name="Kauserud H."/>
        </authorList>
    </citation>
    <scope>NUCLEOTIDE SEQUENCE</scope>
    <source>
        <strain evidence="13">CBHHK182m</strain>
    </source>
</reference>
<keyword evidence="14" id="KW-1185">Reference proteome</keyword>
<dbReference type="GO" id="GO:0034727">
    <property type="term" value="P:piecemeal microautophagy of the nucleus"/>
    <property type="evidence" value="ECO:0007669"/>
    <property type="project" value="TreeGrafter"/>
</dbReference>
<dbReference type="GO" id="GO:0004197">
    <property type="term" value="F:cysteine-type endopeptidase activity"/>
    <property type="evidence" value="ECO:0007669"/>
    <property type="project" value="TreeGrafter"/>
</dbReference>
<keyword evidence="6 11" id="KW-0378">Hydrolase</keyword>
<keyword evidence="3" id="KW-0813">Transport</keyword>
<evidence type="ECO:0000256" key="3">
    <source>
        <dbReference type="ARBA" id="ARBA00022448"/>
    </source>
</evidence>
<evidence type="ECO:0000256" key="8">
    <source>
        <dbReference type="ARBA" id="ARBA00022927"/>
    </source>
</evidence>
<comment type="caution">
    <text evidence="13">The sequence shown here is derived from an EMBL/GenBank/DDBJ whole genome shotgun (WGS) entry which is preliminary data.</text>
</comment>
<dbReference type="EC" id="3.4.22.-" evidence="11"/>
<evidence type="ECO:0000256" key="11">
    <source>
        <dbReference type="RuleBase" id="RU363115"/>
    </source>
</evidence>
<dbReference type="GO" id="GO:0019786">
    <property type="term" value="F:protein-phosphatidylethanolamide deconjugating activity"/>
    <property type="evidence" value="ECO:0007669"/>
    <property type="project" value="InterPro"/>
</dbReference>
<dbReference type="SUPFAM" id="SSF54001">
    <property type="entry name" value="Cysteine proteinases"/>
    <property type="match status" value="1"/>
</dbReference>
<dbReference type="GO" id="GO:0000423">
    <property type="term" value="P:mitophagy"/>
    <property type="evidence" value="ECO:0007669"/>
    <property type="project" value="TreeGrafter"/>
</dbReference>
<evidence type="ECO:0000256" key="6">
    <source>
        <dbReference type="ARBA" id="ARBA00022801"/>
    </source>
</evidence>
<proteinExistence type="inferred from homology"/>
<sequence length="240" mass="26144">MSAHPLRDFLPPSLRIRLSSWSRASCPCALWQTSFSFGVAGGSSALQDVVQPPLTPTPPVPFPPQTLAAHALHAHLLSWFLDASAAPFGVYRMAHAGNAAGKDVGMWFGPSAAAGVLRTFVDAFPICSLGVSVATDGTFYQTDVFVAPARPTDTAPVHTRVWRPAEGEGRWEEETKRWGDRPVLLLLGIQLKIKSVNPVYYETIKLLYTFPQSRDGLFYLDPPPLSPLPRRASRLGARAP</sequence>
<dbReference type="GO" id="GO:0015031">
    <property type="term" value="P:protein transport"/>
    <property type="evidence" value="ECO:0007669"/>
    <property type="project" value="UniProtKB-KW"/>
</dbReference>
<dbReference type="InterPro" id="IPR038765">
    <property type="entry name" value="Papain-like_cys_pep_sf"/>
</dbReference>
<organism evidence="13 14">
    <name type="scientific">Mycena metata</name>
    <dbReference type="NCBI Taxonomy" id="1033252"/>
    <lineage>
        <taxon>Eukaryota</taxon>
        <taxon>Fungi</taxon>
        <taxon>Dikarya</taxon>
        <taxon>Basidiomycota</taxon>
        <taxon>Agaricomycotina</taxon>
        <taxon>Agaricomycetes</taxon>
        <taxon>Agaricomycetidae</taxon>
        <taxon>Agaricales</taxon>
        <taxon>Marasmiineae</taxon>
        <taxon>Mycenaceae</taxon>
        <taxon>Mycena</taxon>
    </lineage>
</organism>
<dbReference type="GO" id="GO:0035973">
    <property type="term" value="P:aggrephagy"/>
    <property type="evidence" value="ECO:0007669"/>
    <property type="project" value="TreeGrafter"/>
</dbReference>
<evidence type="ECO:0000256" key="9">
    <source>
        <dbReference type="ARBA" id="ARBA00023006"/>
    </source>
</evidence>
<keyword evidence="5 11" id="KW-0645">Protease</keyword>
<comment type="subcellular location">
    <subcellularLocation>
        <location evidence="11">Nucleus</location>
    </subcellularLocation>
    <subcellularLocation>
        <location evidence="11">Cytoplasm</location>
    </subcellularLocation>
    <subcellularLocation>
        <location evidence="1">Preautophagosomal structure</location>
    </subcellularLocation>
</comment>
<dbReference type="AlphaFoldDB" id="A0AAD7HUZ7"/>
<comment type="similarity">
    <text evidence="2 11">Belongs to the peptidase C54 family.</text>
</comment>
<keyword evidence="8" id="KW-0653">Protein transport</keyword>
<gene>
    <name evidence="13" type="ORF">B0H16DRAFT_1777888</name>
</gene>
<keyword evidence="9" id="KW-0072">Autophagy</keyword>
<dbReference type="GO" id="GO:0000045">
    <property type="term" value="P:autophagosome assembly"/>
    <property type="evidence" value="ECO:0007669"/>
    <property type="project" value="TreeGrafter"/>
</dbReference>
<evidence type="ECO:0000256" key="7">
    <source>
        <dbReference type="ARBA" id="ARBA00022807"/>
    </source>
</evidence>
<dbReference type="PANTHER" id="PTHR22624">
    <property type="entry name" value="CYSTEINE PROTEASE ATG4"/>
    <property type="match status" value="1"/>
</dbReference>
<evidence type="ECO:0000313" key="14">
    <source>
        <dbReference type="Proteomes" id="UP001215598"/>
    </source>
</evidence>
<evidence type="ECO:0000256" key="4">
    <source>
        <dbReference type="ARBA" id="ARBA00022490"/>
    </source>
</evidence>
<accession>A0AAD7HUZ7</accession>
<name>A0AAD7HUZ7_9AGAR</name>
<dbReference type="InterPro" id="IPR005078">
    <property type="entry name" value="Peptidase_C54"/>
</dbReference>
<dbReference type="InterPro" id="IPR046792">
    <property type="entry name" value="Peptidase_C54_cat"/>
</dbReference>
<evidence type="ECO:0000313" key="13">
    <source>
        <dbReference type="EMBL" id="KAJ7728224.1"/>
    </source>
</evidence>
<feature type="domain" description="Peptidase C54 catalytic" evidence="12">
    <location>
        <begin position="69"/>
        <end position="213"/>
    </location>
</feature>
<dbReference type="GO" id="GO:0016485">
    <property type="term" value="P:protein processing"/>
    <property type="evidence" value="ECO:0007669"/>
    <property type="project" value="TreeGrafter"/>
</dbReference>
<comment type="function">
    <text evidence="11">Required for selective autophagic degradation of the nucleus (nucleophagy) as well as for mitophagy which contributes to regulate mitochondrial quantity and quality by eliminating the mitochondria to a basal level to fulfill cellular energy requirements and preventing excess ROS production.</text>
</comment>
<dbReference type="Proteomes" id="UP001215598">
    <property type="component" value="Unassembled WGS sequence"/>
</dbReference>
<keyword evidence="11" id="KW-0539">Nucleus</keyword>
<dbReference type="EMBL" id="JARKIB010000174">
    <property type="protein sequence ID" value="KAJ7728224.1"/>
    <property type="molecule type" value="Genomic_DNA"/>
</dbReference>
<dbReference type="PANTHER" id="PTHR22624:SF49">
    <property type="entry name" value="CYSTEINE PROTEASE"/>
    <property type="match status" value="1"/>
</dbReference>